<reference evidence="2 3" key="1">
    <citation type="submission" date="2019-11" db="EMBL/GenBank/DDBJ databases">
        <title>Comparative genomics of hydrocarbon-degrading Desulfosarcina strains.</title>
        <authorList>
            <person name="Watanabe M."/>
            <person name="Kojima H."/>
            <person name="Fukui M."/>
        </authorList>
    </citation>
    <scope>NUCLEOTIDE SEQUENCE [LARGE SCALE GENOMIC DNA]</scope>
    <source>
        <strain evidence="2 3">PP31</strain>
    </source>
</reference>
<feature type="domain" description="ACT" evidence="1">
    <location>
        <begin position="80"/>
        <end position="152"/>
    </location>
</feature>
<dbReference type="Proteomes" id="UP000427769">
    <property type="component" value="Chromosome"/>
</dbReference>
<dbReference type="EMBL" id="AP021875">
    <property type="protein sequence ID" value="BBO73331.1"/>
    <property type="molecule type" value="Genomic_DNA"/>
</dbReference>
<dbReference type="AlphaFoldDB" id="A0A5K7Z1G1"/>
<evidence type="ECO:0000313" key="2">
    <source>
        <dbReference type="EMBL" id="BBO73331.1"/>
    </source>
</evidence>
<dbReference type="RefSeq" id="WP_331457706.1">
    <property type="nucleotide sequence ID" value="NZ_AP021875.1"/>
</dbReference>
<gene>
    <name evidence="2" type="ORF">DSCW_07480</name>
</gene>
<evidence type="ECO:0000313" key="3">
    <source>
        <dbReference type="Proteomes" id="UP000427769"/>
    </source>
</evidence>
<dbReference type="KEGG" id="dwd:DSCW_07480"/>
<accession>A0A5K7Z1G1</accession>
<keyword evidence="3" id="KW-1185">Reference proteome</keyword>
<dbReference type="Pfam" id="PF19571">
    <property type="entry name" value="ACT_8"/>
    <property type="match status" value="1"/>
</dbReference>
<dbReference type="InterPro" id="IPR002912">
    <property type="entry name" value="ACT_dom"/>
</dbReference>
<dbReference type="PANTHER" id="PTHR40099">
    <property type="entry name" value="ACETOLACTATE SYNTHASE, SMALL SUBUNIT"/>
    <property type="match status" value="1"/>
</dbReference>
<protein>
    <submittedName>
        <fullName evidence="2">Amino acid-binding protein</fullName>
    </submittedName>
</protein>
<name>A0A5K7Z1G1_9BACT</name>
<evidence type="ECO:0000259" key="1">
    <source>
        <dbReference type="PROSITE" id="PS51671"/>
    </source>
</evidence>
<sequence length="152" mass="16832">MTDYIVEEQMQVEQISVFLENKSGRLSEVTAILTESNVNIRALALADTSDFGVLRLIVDDTQKAISTLKNNGFTVGKTHVVAVEVADRPGGLHEILTMLHEAAINVEYMYAFVRTSGDNAVMIFRIEEDQKAVDLLQSKGVNVIDGERLYSL</sequence>
<dbReference type="PANTHER" id="PTHR40099:SF1">
    <property type="entry name" value="ACETOLACTATE SYNTHASE, SMALL SUBUNIT"/>
    <property type="match status" value="1"/>
</dbReference>
<organism evidence="2 3">
    <name type="scientific">Desulfosarcina widdelii</name>
    <dbReference type="NCBI Taxonomy" id="947919"/>
    <lineage>
        <taxon>Bacteria</taxon>
        <taxon>Pseudomonadati</taxon>
        <taxon>Thermodesulfobacteriota</taxon>
        <taxon>Desulfobacteria</taxon>
        <taxon>Desulfobacterales</taxon>
        <taxon>Desulfosarcinaceae</taxon>
        <taxon>Desulfosarcina</taxon>
    </lineage>
</organism>
<dbReference type="CDD" id="cd04882">
    <property type="entry name" value="ACT_Bt0572_2"/>
    <property type="match status" value="1"/>
</dbReference>
<dbReference type="InterPro" id="IPR045865">
    <property type="entry name" value="ACT-like_dom_sf"/>
</dbReference>
<dbReference type="Gene3D" id="3.30.2130.10">
    <property type="entry name" value="VC0802-like"/>
    <property type="match status" value="1"/>
</dbReference>
<dbReference type="SUPFAM" id="SSF55021">
    <property type="entry name" value="ACT-like"/>
    <property type="match status" value="2"/>
</dbReference>
<dbReference type="CDD" id="cd04908">
    <property type="entry name" value="ACT_Bt0572_1"/>
    <property type="match status" value="1"/>
</dbReference>
<dbReference type="InterPro" id="IPR045739">
    <property type="entry name" value="ACT_dom_pair"/>
</dbReference>
<proteinExistence type="predicted"/>
<dbReference type="PROSITE" id="PS51671">
    <property type="entry name" value="ACT"/>
    <property type="match status" value="1"/>
</dbReference>